<dbReference type="OrthoDB" id="126982at2759"/>
<name>A0A8T1U042_9STRA</name>
<organism evidence="2 3">
    <name type="scientific">Phytophthora cactorum</name>
    <dbReference type="NCBI Taxonomy" id="29920"/>
    <lineage>
        <taxon>Eukaryota</taxon>
        <taxon>Sar</taxon>
        <taxon>Stramenopiles</taxon>
        <taxon>Oomycota</taxon>
        <taxon>Peronosporomycetes</taxon>
        <taxon>Peronosporales</taxon>
        <taxon>Peronosporaceae</taxon>
        <taxon>Phytophthora</taxon>
    </lineage>
</organism>
<sequence length="370" mass="41063">MAMLQNTSQDMVIARTFMIMSWNLMARAANTVSICYNHLEWRDDALCVYFAHMKNDQRGARPRDPRHVYANPLSPEICPILALGRASEGSQITADLERRGAAASDISTHSMRKGASTFCSSGSTTCPPSVAVHLRAGWSMGGVQDRYRRHDAAGDMFVGRTASGLPILQPEFASLPPHFVHGEEVVQKAKRICFPNLPEAVEFVGEFALAPLIYHLDLLREYLPGNHPLFQSPLFAASELVNQLRSYIRTDSRIELKNEIEARKADVQTIMESHDAMCERLCAEVSTILEERVVQTGIPTCDSMASSIMKRLEDAGVLQHLHTHEETEGNTPNTASETAIQSGEEVEAVTEPVYPIYHWGGGMHMFPLNV</sequence>
<dbReference type="AlphaFoldDB" id="A0A8T1U042"/>
<evidence type="ECO:0000256" key="1">
    <source>
        <dbReference type="SAM" id="MobiDB-lite"/>
    </source>
</evidence>
<feature type="compositionally biased region" description="Polar residues" evidence="1">
    <location>
        <begin position="329"/>
        <end position="341"/>
    </location>
</feature>
<gene>
    <name evidence="2" type="ORF">JG687_00014128</name>
</gene>
<dbReference type="VEuPathDB" id="FungiDB:PC110_g19067"/>
<comment type="caution">
    <text evidence="2">The sequence shown here is derived from an EMBL/GenBank/DDBJ whole genome shotgun (WGS) entry which is preliminary data.</text>
</comment>
<proteinExistence type="predicted"/>
<evidence type="ECO:0000313" key="2">
    <source>
        <dbReference type="EMBL" id="KAG6950639.1"/>
    </source>
</evidence>
<evidence type="ECO:0000313" key="3">
    <source>
        <dbReference type="Proteomes" id="UP000688947"/>
    </source>
</evidence>
<dbReference type="EMBL" id="JAENGZ010001106">
    <property type="protein sequence ID" value="KAG6950639.1"/>
    <property type="molecule type" value="Genomic_DNA"/>
</dbReference>
<accession>A0A8T1U042</accession>
<reference evidence="2" key="1">
    <citation type="submission" date="2021-01" db="EMBL/GenBank/DDBJ databases">
        <title>Phytophthora aleatoria, a newly-described species from Pinus radiata is distinct from Phytophthora cactorum isolates based on comparative genomics.</title>
        <authorList>
            <person name="Mcdougal R."/>
            <person name="Panda P."/>
            <person name="Williams N."/>
            <person name="Studholme D.J."/>
        </authorList>
    </citation>
    <scope>NUCLEOTIDE SEQUENCE</scope>
    <source>
        <strain evidence="2">NZFS 3830</strain>
    </source>
</reference>
<protein>
    <submittedName>
        <fullName evidence="2">Uncharacterized protein</fullName>
    </submittedName>
</protein>
<feature type="region of interest" description="Disordered" evidence="1">
    <location>
        <begin position="324"/>
        <end position="346"/>
    </location>
</feature>
<dbReference type="Proteomes" id="UP000688947">
    <property type="component" value="Unassembled WGS sequence"/>
</dbReference>